<protein>
    <submittedName>
        <fullName evidence="1">Uncharacterized protein</fullName>
    </submittedName>
</protein>
<reference evidence="1" key="1">
    <citation type="submission" date="2022-07" db="EMBL/GenBank/DDBJ databases">
        <authorList>
            <person name="Macas J."/>
            <person name="Novak P."/>
            <person name="Neumann P."/>
        </authorList>
    </citation>
    <scope>NUCLEOTIDE SEQUENCE</scope>
</reference>
<dbReference type="AlphaFoldDB" id="A0A9P0YK95"/>
<evidence type="ECO:0000313" key="1">
    <source>
        <dbReference type="EMBL" id="CAH9062814.1"/>
    </source>
</evidence>
<sequence length="158" mass="16802">MVGFRGSLIPADVTKLDVNVNDITAIDVNIATICANSAPIFPADVTNIDANANYVSAIDVIANEDLLKPLAYFSVYPVQLAMVDIHELDARVAKVDSAMVESGRQTVCEVSNNGHSISDRVILSTNLAMYVLLGCLLEAAALPQCFSKSKVSSVYGPL</sequence>
<organism evidence="1 2">
    <name type="scientific">Cuscuta europaea</name>
    <name type="common">European dodder</name>
    <dbReference type="NCBI Taxonomy" id="41803"/>
    <lineage>
        <taxon>Eukaryota</taxon>
        <taxon>Viridiplantae</taxon>
        <taxon>Streptophyta</taxon>
        <taxon>Embryophyta</taxon>
        <taxon>Tracheophyta</taxon>
        <taxon>Spermatophyta</taxon>
        <taxon>Magnoliopsida</taxon>
        <taxon>eudicotyledons</taxon>
        <taxon>Gunneridae</taxon>
        <taxon>Pentapetalae</taxon>
        <taxon>asterids</taxon>
        <taxon>lamiids</taxon>
        <taxon>Solanales</taxon>
        <taxon>Convolvulaceae</taxon>
        <taxon>Cuscuteae</taxon>
        <taxon>Cuscuta</taxon>
        <taxon>Cuscuta subgen. Cuscuta</taxon>
    </lineage>
</organism>
<gene>
    <name evidence="1" type="ORF">CEURO_LOCUS1965</name>
</gene>
<name>A0A9P0YK95_CUSEU</name>
<accession>A0A9P0YK95</accession>
<comment type="caution">
    <text evidence="1">The sequence shown here is derived from an EMBL/GenBank/DDBJ whole genome shotgun (WGS) entry which is preliminary data.</text>
</comment>
<evidence type="ECO:0000313" key="2">
    <source>
        <dbReference type="Proteomes" id="UP001152484"/>
    </source>
</evidence>
<dbReference type="Proteomes" id="UP001152484">
    <property type="component" value="Unassembled WGS sequence"/>
</dbReference>
<keyword evidence="2" id="KW-1185">Reference proteome</keyword>
<dbReference type="EMBL" id="CAMAPE010000004">
    <property type="protein sequence ID" value="CAH9062814.1"/>
    <property type="molecule type" value="Genomic_DNA"/>
</dbReference>
<proteinExistence type="predicted"/>